<evidence type="ECO:0000256" key="3">
    <source>
        <dbReference type="ARBA" id="ARBA00022771"/>
    </source>
</evidence>
<reference evidence="7 8" key="1">
    <citation type="journal article" date="2016" name="Nat. Commun.">
        <title>Extremotolerant tardigrade genome and improved radiotolerance of human cultured cells by tardigrade-unique protein.</title>
        <authorList>
            <person name="Hashimoto T."/>
            <person name="Horikawa D.D."/>
            <person name="Saito Y."/>
            <person name="Kuwahara H."/>
            <person name="Kozuka-Hata H."/>
            <person name="Shin-I T."/>
            <person name="Minakuchi Y."/>
            <person name="Ohishi K."/>
            <person name="Motoyama A."/>
            <person name="Aizu T."/>
            <person name="Enomoto A."/>
            <person name="Kondo K."/>
            <person name="Tanaka S."/>
            <person name="Hara Y."/>
            <person name="Koshikawa S."/>
            <person name="Sagara H."/>
            <person name="Miura T."/>
            <person name="Yokobori S."/>
            <person name="Miyagawa K."/>
            <person name="Suzuki Y."/>
            <person name="Kubo T."/>
            <person name="Oyama M."/>
            <person name="Kohara Y."/>
            <person name="Fujiyama A."/>
            <person name="Arakawa K."/>
            <person name="Katayama T."/>
            <person name="Toyoda A."/>
            <person name="Kunieda T."/>
        </authorList>
    </citation>
    <scope>NUCLEOTIDE SEQUENCE [LARGE SCALE GENOMIC DNA]</scope>
    <source>
        <strain evidence="7 8">YOKOZUNA-1</strain>
    </source>
</reference>
<dbReference type="EMBL" id="BDGG01000013">
    <property type="protein sequence ID" value="GAV06575.1"/>
    <property type="molecule type" value="Genomic_DNA"/>
</dbReference>
<protein>
    <recommendedName>
        <fullName evidence="9">DUF659 domain-containing protein</fullName>
    </recommendedName>
</protein>
<feature type="region of interest" description="Disordered" evidence="6">
    <location>
        <begin position="53"/>
        <end position="90"/>
    </location>
</feature>
<feature type="compositionally biased region" description="Basic and acidic residues" evidence="6">
    <location>
        <begin position="64"/>
        <end position="83"/>
    </location>
</feature>
<evidence type="ECO:0008006" key="9">
    <source>
        <dbReference type="Google" id="ProtNLM"/>
    </source>
</evidence>
<evidence type="ECO:0000256" key="2">
    <source>
        <dbReference type="ARBA" id="ARBA00022723"/>
    </source>
</evidence>
<dbReference type="PANTHER" id="PTHR46481">
    <property type="entry name" value="ZINC FINGER BED DOMAIN-CONTAINING PROTEIN 4"/>
    <property type="match status" value="1"/>
</dbReference>
<comment type="caution">
    <text evidence="7">The sequence shown here is derived from an EMBL/GenBank/DDBJ whole genome shotgun (WGS) entry which is preliminary data.</text>
</comment>
<accession>A0A1D1VYU0</accession>
<dbReference type="STRING" id="947166.A0A1D1VYU0"/>
<evidence type="ECO:0000256" key="5">
    <source>
        <dbReference type="ARBA" id="ARBA00023242"/>
    </source>
</evidence>
<dbReference type="SUPFAM" id="SSF53098">
    <property type="entry name" value="Ribonuclease H-like"/>
    <property type="match status" value="1"/>
</dbReference>
<keyword evidence="4" id="KW-0862">Zinc</keyword>
<keyword evidence="5" id="KW-0539">Nucleus</keyword>
<dbReference type="OrthoDB" id="1607513at2759"/>
<dbReference type="GO" id="GO:0008270">
    <property type="term" value="F:zinc ion binding"/>
    <property type="evidence" value="ECO:0007669"/>
    <property type="project" value="UniProtKB-KW"/>
</dbReference>
<keyword evidence="2" id="KW-0479">Metal-binding</keyword>
<sequence>MPGEAVVVIDSDDSPKIEVESTKKELKKLADARVAKDFFTAFYNNPLTERSSKTGRKITLHKGTTKEDSSTKTKTDGLLEPKKPAYPRNHPKQRLLDLNIARIQVETLICPDILGHSSFDRAIKGADSALKWPKRDTITRRLLPGIYKKLETKVLDLLKSATAIAINCDIWSSKRQRGYLGVSAHYIDETFKLQHGLLACSRFSGIHNANQILDLTVEVLTKFEIENKVCYIGTDNGANIVNAFKDWFPGFIDLHDPNKFDTDMEDVFHQVIYGDEELELEPIDAEDLDTSSPLAEEVTEKLIQRYELMPDRNILVRCVAHTLQLCLKTPVKNCKMLKNSVEKLASVVAKLKKSTQGTEYVEKELGMALEARCATR</sequence>
<name>A0A1D1VYU0_RAMVA</name>
<dbReference type="InterPro" id="IPR052035">
    <property type="entry name" value="ZnF_BED_domain_contain"/>
</dbReference>
<dbReference type="InterPro" id="IPR012337">
    <property type="entry name" value="RNaseH-like_sf"/>
</dbReference>
<gene>
    <name evidence="7" type="primary">RvY_16541-1</name>
    <name evidence="7" type="synonym">RvY_16541.1</name>
    <name evidence="7" type="ORF">RvY_16541</name>
</gene>
<dbReference type="Proteomes" id="UP000186922">
    <property type="component" value="Unassembled WGS sequence"/>
</dbReference>
<dbReference type="PANTHER" id="PTHR46481:SF10">
    <property type="entry name" value="ZINC FINGER BED DOMAIN-CONTAINING PROTEIN 39"/>
    <property type="match status" value="1"/>
</dbReference>
<proteinExistence type="predicted"/>
<evidence type="ECO:0000313" key="7">
    <source>
        <dbReference type="EMBL" id="GAV06575.1"/>
    </source>
</evidence>
<dbReference type="GO" id="GO:0005634">
    <property type="term" value="C:nucleus"/>
    <property type="evidence" value="ECO:0007669"/>
    <property type="project" value="UniProtKB-SubCell"/>
</dbReference>
<comment type="subcellular location">
    <subcellularLocation>
        <location evidence="1">Nucleus</location>
    </subcellularLocation>
</comment>
<evidence type="ECO:0000313" key="8">
    <source>
        <dbReference type="Proteomes" id="UP000186922"/>
    </source>
</evidence>
<evidence type="ECO:0000256" key="6">
    <source>
        <dbReference type="SAM" id="MobiDB-lite"/>
    </source>
</evidence>
<keyword evidence="8" id="KW-1185">Reference proteome</keyword>
<keyword evidence="3" id="KW-0863">Zinc-finger</keyword>
<dbReference type="AlphaFoldDB" id="A0A1D1VYU0"/>
<evidence type="ECO:0000256" key="4">
    <source>
        <dbReference type="ARBA" id="ARBA00022833"/>
    </source>
</evidence>
<organism evidence="7 8">
    <name type="scientific">Ramazzottius varieornatus</name>
    <name type="common">Water bear</name>
    <name type="synonym">Tardigrade</name>
    <dbReference type="NCBI Taxonomy" id="947166"/>
    <lineage>
        <taxon>Eukaryota</taxon>
        <taxon>Metazoa</taxon>
        <taxon>Ecdysozoa</taxon>
        <taxon>Tardigrada</taxon>
        <taxon>Eutardigrada</taxon>
        <taxon>Parachela</taxon>
        <taxon>Hypsibioidea</taxon>
        <taxon>Ramazzottiidae</taxon>
        <taxon>Ramazzottius</taxon>
    </lineage>
</organism>
<evidence type="ECO:0000256" key="1">
    <source>
        <dbReference type="ARBA" id="ARBA00004123"/>
    </source>
</evidence>